<dbReference type="Pfam" id="PF07931">
    <property type="entry name" value="CPT"/>
    <property type="match status" value="1"/>
</dbReference>
<evidence type="ECO:0000313" key="8">
    <source>
        <dbReference type="Proteomes" id="UP000077071"/>
    </source>
</evidence>
<evidence type="ECO:0000256" key="4">
    <source>
        <dbReference type="ARBA" id="ARBA00022840"/>
    </source>
</evidence>
<dbReference type="SUPFAM" id="SSF52540">
    <property type="entry name" value="P-loop containing nucleoside triphosphate hydrolases"/>
    <property type="match status" value="1"/>
</dbReference>
<dbReference type="GO" id="GO:0005524">
    <property type="term" value="F:ATP binding"/>
    <property type="evidence" value="ECO:0007669"/>
    <property type="project" value="UniProtKB-KW"/>
</dbReference>
<dbReference type="AlphaFoldDB" id="A0A160KVA9"/>
<proteinExistence type="predicted"/>
<dbReference type="RefSeq" id="WP_208855029.1">
    <property type="nucleotide sequence ID" value="NZ_CP015515.1"/>
</dbReference>
<name>A0A160KVA9_9MICO</name>
<dbReference type="InterPro" id="IPR027417">
    <property type="entry name" value="P-loop_NTPase"/>
</dbReference>
<evidence type="ECO:0000256" key="6">
    <source>
        <dbReference type="PIRSR" id="PIRSR007531-2"/>
    </source>
</evidence>
<accession>A0A160KVA9</accession>
<evidence type="ECO:0000256" key="3">
    <source>
        <dbReference type="ARBA" id="ARBA00022777"/>
    </source>
</evidence>
<feature type="active site" evidence="5">
    <location>
        <position position="37"/>
    </location>
</feature>
<evidence type="ECO:0000313" key="7">
    <source>
        <dbReference type="EMBL" id="AND17876.1"/>
    </source>
</evidence>
<dbReference type="EMBL" id="CP015515">
    <property type="protein sequence ID" value="AND17876.1"/>
    <property type="molecule type" value="Genomic_DNA"/>
</dbReference>
<dbReference type="InterPro" id="IPR012853">
    <property type="entry name" value="CPT"/>
</dbReference>
<evidence type="ECO:0000256" key="2">
    <source>
        <dbReference type="ARBA" id="ARBA00022741"/>
    </source>
</evidence>
<dbReference type="InterPro" id="IPR023865">
    <property type="entry name" value="Aliphatic_acid_kinase_CS"/>
</dbReference>
<dbReference type="Gene3D" id="3.40.50.300">
    <property type="entry name" value="P-loop containing nucleotide triphosphate hydrolases"/>
    <property type="match status" value="1"/>
</dbReference>
<protein>
    <submittedName>
        <fullName evidence="7">Chloramphenicol 3-O phosphotransferase</fullName>
    </submittedName>
</protein>
<dbReference type="KEGG" id="rtn:A6122_2767"/>
<evidence type="ECO:0000256" key="5">
    <source>
        <dbReference type="PIRSR" id="PIRSR007531-1"/>
    </source>
</evidence>
<dbReference type="GO" id="GO:0016774">
    <property type="term" value="F:phosphotransferase activity, carboxyl group as acceptor"/>
    <property type="evidence" value="ECO:0007669"/>
    <property type="project" value="InterPro"/>
</dbReference>
<reference evidence="7 8" key="1">
    <citation type="submission" date="2016-05" db="EMBL/GenBank/DDBJ databases">
        <title>Complete genome sequence of Rathayibacter tritici NCPPB 1953.</title>
        <authorList>
            <person name="Park J."/>
            <person name="Lee H.-H."/>
            <person name="Lee S.-W."/>
            <person name="Seo Y.-S."/>
        </authorList>
    </citation>
    <scope>NUCLEOTIDE SEQUENCE [LARGE SCALE GENOMIC DNA]</scope>
    <source>
        <strain evidence="7 8">NCPPB 1953</strain>
    </source>
</reference>
<feature type="binding site" evidence="6">
    <location>
        <begin position="10"/>
        <end position="17"/>
    </location>
    <ligand>
        <name>ATP</name>
        <dbReference type="ChEBI" id="CHEBI:30616"/>
    </ligand>
</feature>
<keyword evidence="3" id="KW-0418">Kinase</keyword>
<gene>
    <name evidence="7" type="ORF">A6122_2767</name>
</gene>
<dbReference type="Proteomes" id="UP000077071">
    <property type="component" value="Chromosome"/>
</dbReference>
<dbReference type="STRING" id="33888.A6122_2767"/>
<keyword evidence="2" id="KW-0547">Nucleotide-binding</keyword>
<organism evidence="7 8">
    <name type="scientific">Rathayibacter tritici</name>
    <dbReference type="NCBI Taxonomy" id="33888"/>
    <lineage>
        <taxon>Bacteria</taxon>
        <taxon>Bacillati</taxon>
        <taxon>Actinomycetota</taxon>
        <taxon>Actinomycetes</taxon>
        <taxon>Micrococcales</taxon>
        <taxon>Microbacteriaceae</taxon>
        <taxon>Rathayibacter</taxon>
    </lineage>
</organism>
<keyword evidence="1 7" id="KW-0808">Transferase</keyword>
<sequence length="187" mass="19804">MTPDIIVVNGGSSSGKTSIARSLQEILPEPHLSISIDTLVDALPPHLDGADEGVSYGDDGAVELGGGFRRLEAAWMAGVVAMARAGARIILDDVFLDGSESQERLRDHLDGLDIVWVGVRCAPGIATERERARGDRSLGMAAHQAESVHRRVVYDIEVDSGRDSAAICAGRIAEWVDAVPPRPGAES</sequence>
<keyword evidence="4" id="KW-0067">ATP-binding</keyword>
<evidence type="ECO:0000256" key="1">
    <source>
        <dbReference type="ARBA" id="ARBA00022679"/>
    </source>
</evidence>
<dbReference type="GO" id="GO:0016301">
    <property type="term" value="F:kinase activity"/>
    <property type="evidence" value="ECO:0007669"/>
    <property type="project" value="UniProtKB-KW"/>
</dbReference>
<keyword evidence="8" id="KW-1185">Reference proteome</keyword>
<dbReference type="PIRSF" id="PIRSF007531">
    <property type="entry name" value="CPT"/>
    <property type="match status" value="1"/>
</dbReference>
<dbReference type="PATRIC" id="fig|33888.3.peg.3107"/>
<dbReference type="PROSITE" id="PS01075">
    <property type="entry name" value="ACETATE_KINASE_1"/>
    <property type="match status" value="1"/>
</dbReference>